<feature type="region of interest" description="Disordered" evidence="1">
    <location>
        <begin position="1"/>
        <end position="26"/>
    </location>
</feature>
<evidence type="ECO:0000313" key="3">
    <source>
        <dbReference type="Proteomes" id="UP000076874"/>
    </source>
</evidence>
<feature type="compositionally biased region" description="Polar residues" evidence="1">
    <location>
        <begin position="136"/>
        <end position="158"/>
    </location>
</feature>
<evidence type="ECO:0000313" key="2">
    <source>
        <dbReference type="EMBL" id="OAA66843.1"/>
    </source>
</evidence>
<organism evidence="2 3">
    <name type="scientific">Niveomyces insectorum RCEF 264</name>
    <dbReference type="NCBI Taxonomy" id="1081102"/>
    <lineage>
        <taxon>Eukaryota</taxon>
        <taxon>Fungi</taxon>
        <taxon>Dikarya</taxon>
        <taxon>Ascomycota</taxon>
        <taxon>Pezizomycotina</taxon>
        <taxon>Sordariomycetes</taxon>
        <taxon>Hypocreomycetidae</taxon>
        <taxon>Hypocreales</taxon>
        <taxon>Cordycipitaceae</taxon>
        <taxon>Niveomyces</taxon>
    </lineage>
</organism>
<sequence length="165" mass="17896">MSRDANDANDVPPTAPQPTGTTSPPPYCVLCGGRRSRRWLRTGPYNPIDELICSRTQCASVKNRLVPSIQINYSYLCCQHCTNSNREESAPLASCHTQRVSQSRTSRTHCRCGQNDHLGALRAELLGSAVHRGSAASRTSNGHTSDSPPPSVNRSTKPSHGKWGA</sequence>
<dbReference type="AlphaFoldDB" id="A0A167YY99"/>
<feature type="region of interest" description="Disordered" evidence="1">
    <location>
        <begin position="130"/>
        <end position="165"/>
    </location>
</feature>
<accession>A0A167YY99</accession>
<evidence type="ECO:0000256" key="1">
    <source>
        <dbReference type="SAM" id="MobiDB-lite"/>
    </source>
</evidence>
<keyword evidence="3" id="KW-1185">Reference proteome</keyword>
<dbReference type="Proteomes" id="UP000076874">
    <property type="component" value="Unassembled WGS sequence"/>
</dbReference>
<name>A0A167YY99_9HYPO</name>
<proteinExistence type="predicted"/>
<dbReference type="EMBL" id="AZHD01000002">
    <property type="protein sequence ID" value="OAA66843.1"/>
    <property type="molecule type" value="Genomic_DNA"/>
</dbReference>
<comment type="caution">
    <text evidence="2">The sequence shown here is derived from an EMBL/GenBank/DDBJ whole genome shotgun (WGS) entry which is preliminary data.</text>
</comment>
<protein>
    <submittedName>
        <fullName evidence="2">Uncharacterized protein</fullName>
    </submittedName>
</protein>
<gene>
    <name evidence="2" type="ORF">SPI_01419</name>
</gene>
<reference evidence="2 3" key="1">
    <citation type="journal article" date="2016" name="Genome Biol. Evol.">
        <title>Divergent and convergent evolution of fungal pathogenicity.</title>
        <authorList>
            <person name="Shang Y."/>
            <person name="Xiao G."/>
            <person name="Zheng P."/>
            <person name="Cen K."/>
            <person name="Zhan S."/>
            <person name="Wang C."/>
        </authorList>
    </citation>
    <scope>NUCLEOTIDE SEQUENCE [LARGE SCALE GENOMIC DNA]</scope>
    <source>
        <strain evidence="2 3">RCEF 264</strain>
    </source>
</reference>